<feature type="chain" id="PRO_5047545716" description="Oxidoreductase molybdopterin-binding domain-containing protein" evidence="1">
    <location>
        <begin position="23"/>
        <end position="168"/>
    </location>
</feature>
<evidence type="ECO:0000313" key="4">
    <source>
        <dbReference type="Proteomes" id="UP000596351"/>
    </source>
</evidence>
<keyword evidence="1" id="KW-0732">Signal</keyword>
<evidence type="ECO:0000259" key="2">
    <source>
        <dbReference type="Pfam" id="PF00174"/>
    </source>
</evidence>
<dbReference type="InterPro" id="IPR000572">
    <property type="entry name" value="OxRdtase_Mopterin-bd_dom"/>
</dbReference>
<sequence>MALKLLITAAAFISLAAAPTMALDAPKGEVILTIKGSDLANPNAGETAQFDLAMLEALAGRSGKMETPWTKGEIEFSGPFLRTVLEAAGAKGTTLNVKALNDYVAVVPMEDAATIDTILATRMNGELMSIRDKGPLFLIYPFDTDSSLYNEKYFSRSVWQIKEIEVTQ</sequence>
<name>A0ABX7F2H7_9HYPH</name>
<dbReference type="SUPFAM" id="SSF56524">
    <property type="entry name" value="Oxidoreductase molybdopterin-binding domain"/>
    <property type="match status" value="1"/>
</dbReference>
<proteinExistence type="predicted"/>
<dbReference type="InterPro" id="IPR036374">
    <property type="entry name" value="OxRdtase_Mopterin-bd_sf"/>
</dbReference>
<feature type="domain" description="Oxidoreductase molybdopterin-binding" evidence="2">
    <location>
        <begin position="66"/>
        <end position="141"/>
    </location>
</feature>
<evidence type="ECO:0000256" key="1">
    <source>
        <dbReference type="SAM" id="SignalP"/>
    </source>
</evidence>
<dbReference type="Pfam" id="PF00174">
    <property type="entry name" value="Oxidored_molyb"/>
    <property type="match status" value="1"/>
</dbReference>
<gene>
    <name evidence="3" type="ORF">D4A92_24285</name>
</gene>
<organism evidence="3 4">
    <name type="scientific">Rhizobium rosettiformans</name>
    <dbReference type="NCBI Taxonomy" id="1368430"/>
    <lineage>
        <taxon>Bacteria</taxon>
        <taxon>Pseudomonadati</taxon>
        <taxon>Pseudomonadota</taxon>
        <taxon>Alphaproteobacteria</taxon>
        <taxon>Hyphomicrobiales</taxon>
        <taxon>Rhizobiaceae</taxon>
        <taxon>Rhizobium/Agrobacterium group</taxon>
        <taxon>Rhizobium</taxon>
    </lineage>
</organism>
<feature type="signal peptide" evidence="1">
    <location>
        <begin position="1"/>
        <end position="22"/>
    </location>
</feature>
<dbReference type="Gene3D" id="3.90.420.10">
    <property type="entry name" value="Oxidoreductase, molybdopterin-binding domain"/>
    <property type="match status" value="1"/>
</dbReference>
<geneLocation type="plasmid" evidence="3 4">
    <name>p2</name>
</geneLocation>
<dbReference type="EMBL" id="CP032407">
    <property type="protein sequence ID" value="QRF54702.1"/>
    <property type="molecule type" value="Genomic_DNA"/>
</dbReference>
<protein>
    <recommendedName>
        <fullName evidence="2">Oxidoreductase molybdopterin-binding domain-containing protein</fullName>
    </recommendedName>
</protein>
<evidence type="ECO:0000313" key="3">
    <source>
        <dbReference type="EMBL" id="QRF54702.1"/>
    </source>
</evidence>
<dbReference type="Proteomes" id="UP000596351">
    <property type="component" value="Plasmid p2"/>
</dbReference>
<reference evidence="3 4" key="1">
    <citation type="submission" date="2018-09" db="EMBL/GenBank/DDBJ databases">
        <title>Rhizobium sp. MAE2-X.</title>
        <authorList>
            <person name="Lee Y."/>
            <person name="Jeon C.O."/>
        </authorList>
    </citation>
    <scope>NUCLEOTIDE SEQUENCE [LARGE SCALE GENOMIC DNA]</scope>
    <source>
        <strain evidence="3 4">MAE2-X</strain>
        <plasmid evidence="3 4">p2</plasmid>
    </source>
</reference>
<accession>A0ABX7F2H7</accession>
<keyword evidence="4" id="KW-1185">Reference proteome</keyword>
<keyword evidence="3" id="KW-0614">Plasmid</keyword>